<dbReference type="PRINTS" id="PR00114">
    <property type="entry name" value="STPHPHTASE"/>
</dbReference>
<dbReference type="Gene3D" id="3.60.21.10">
    <property type="match status" value="1"/>
</dbReference>
<comment type="caution">
    <text evidence="2">The sequence shown here is derived from an EMBL/GenBank/DDBJ whole genome shotgun (WGS) entry which is preliminary data.</text>
</comment>
<dbReference type="GO" id="GO:0016791">
    <property type="term" value="F:phosphatase activity"/>
    <property type="evidence" value="ECO:0007669"/>
    <property type="project" value="TreeGrafter"/>
</dbReference>
<dbReference type="InterPro" id="IPR029052">
    <property type="entry name" value="Metallo-depent_PP-like"/>
</dbReference>
<feature type="domain" description="Calcineurin-like phosphoesterase" evidence="1">
    <location>
        <begin position="15"/>
        <end position="184"/>
    </location>
</feature>
<sequence length="227" mass="26274">MRVFFHVEGIGPMDLFVVGDLHGCYYTFRRLLDLYWDPSKERLVQVGDLIDRGNYSPETVAFARELKATYSDQVIFLKGNHEFEIIEHVEAGPNAHWLRQCGQKTLKQYHALKRDLIEDIEWFKTLPLCWENDYLLISHAGISHDKTPFDEENPFGVLWNRSPLKTINKLQVIGHTPCDFPTYTQESHSWNIDTGAAYHGTLTGMKMDETGIITQIYQVKPSDKDIL</sequence>
<dbReference type="PANTHER" id="PTHR42850:SF4">
    <property type="entry name" value="ZINC-DEPENDENT ENDOPOLYPHOSPHATASE"/>
    <property type="match status" value="1"/>
</dbReference>
<protein>
    <submittedName>
        <fullName evidence="2">Serine/threonine protein phosphatase</fullName>
    </submittedName>
</protein>
<dbReference type="PANTHER" id="PTHR42850">
    <property type="entry name" value="METALLOPHOSPHOESTERASE"/>
    <property type="match status" value="1"/>
</dbReference>
<dbReference type="GO" id="GO:0005737">
    <property type="term" value="C:cytoplasm"/>
    <property type="evidence" value="ECO:0007669"/>
    <property type="project" value="TreeGrafter"/>
</dbReference>
<dbReference type="EMBL" id="BMFV01000011">
    <property type="protein sequence ID" value="GGH80678.1"/>
    <property type="molecule type" value="Genomic_DNA"/>
</dbReference>
<dbReference type="AlphaFoldDB" id="A0A8J3ELE7"/>
<dbReference type="InterPro" id="IPR006186">
    <property type="entry name" value="Ser/Thr-sp_prot-phosphatase"/>
</dbReference>
<dbReference type="SUPFAM" id="SSF56300">
    <property type="entry name" value="Metallo-dependent phosphatases"/>
    <property type="match status" value="1"/>
</dbReference>
<dbReference type="InterPro" id="IPR050126">
    <property type="entry name" value="Ap4A_hydrolase"/>
</dbReference>
<name>A0A8J3ELE7_9BACL</name>
<gene>
    <name evidence="2" type="ORF">GCM10007096_17440</name>
</gene>
<dbReference type="Proteomes" id="UP000656813">
    <property type="component" value="Unassembled WGS sequence"/>
</dbReference>
<dbReference type="InterPro" id="IPR004843">
    <property type="entry name" value="Calcineurin-like_PHP"/>
</dbReference>
<evidence type="ECO:0000313" key="3">
    <source>
        <dbReference type="Proteomes" id="UP000656813"/>
    </source>
</evidence>
<reference evidence="2" key="1">
    <citation type="journal article" date="2014" name="Int. J. Syst. Evol. Microbiol.">
        <title>Complete genome sequence of Corynebacterium casei LMG S-19264T (=DSM 44701T), isolated from a smear-ripened cheese.</title>
        <authorList>
            <consortium name="US DOE Joint Genome Institute (JGI-PGF)"/>
            <person name="Walter F."/>
            <person name="Albersmeier A."/>
            <person name="Kalinowski J."/>
            <person name="Ruckert C."/>
        </authorList>
    </citation>
    <scope>NUCLEOTIDE SEQUENCE</scope>
    <source>
        <strain evidence="2">CGMCC 1.12777</strain>
    </source>
</reference>
<evidence type="ECO:0000259" key="1">
    <source>
        <dbReference type="Pfam" id="PF00149"/>
    </source>
</evidence>
<dbReference type="Pfam" id="PF00149">
    <property type="entry name" value="Metallophos"/>
    <property type="match status" value="1"/>
</dbReference>
<accession>A0A8J3ELE7</accession>
<proteinExistence type="predicted"/>
<dbReference type="CDD" id="cd00144">
    <property type="entry name" value="MPP_PPP_family"/>
    <property type="match status" value="1"/>
</dbReference>
<evidence type="ECO:0000313" key="2">
    <source>
        <dbReference type="EMBL" id="GGH80678.1"/>
    </source>
</evidence>
<reference evidence="2" key="2">
    <citation type="submission" date="2020-09" db="EMBL/GenBank/DDBJ databases">
        <authorList>
            <person name="Sun Q."/>
            <person name="Zhou Y."/>
        </authorList>
    </citation>
    <scope>NUCLEOTIDE SEQUENCE</scope>
    <source>
        <strain evidence="2">CGMCC 1.12777</strain>
    </source>
</reference>
<keyword evidence="3" id="KW-1185">Reference proteome</keyword>
<organism evidence="2 3">
    <name type="scientific">Pullulanibacillus pueri</name>
    <dbReference type="NCBI Taxonomy" id="1437324"/>
    <lineage>
        <taxon>Bacteria</taxon>
        <taxon>Bacillati</taxon>
        <taxon>Bacillota</taxon>
        <taxon>Bacilli</taxon>
        <taxon>Bacillales</taxon>
        <taxon>Sporolactobacillaceae</taxon>
        <taxon>Pullulanibacillus</taxon>
    </lineage>
</organism>